<evidence type="ECO:0000313" key="6">
    <source>
        <dbReference type="Proteomes" id="UP000292781"/>
    </source>
</evidence>
<organism evidence="5 6">
    <name type="scientific">Siculibacillus lacustris</name>
    <dbReference type="NCBI Taxonomy" id="1549641"/>
    <lineage>
        <taxon>Bacteria</taxon>
        <taxon>Pseudomonadati</taxon>
        <taxon>Pseudomonadota</taxon>
        <taxon>Alphaproteobacteria</taxon>
        <taxon>Hyphomicrobiales</taxon>
        <taxon>Ancalomicrobiaceae</taxon>
        <taxon>Siculibacillus</taxon>
    </lineage>
</organism>
<dbReference type="Proteomes" id="UP000292781">
    <property type="component" value="Unassembled WGS sequence"/>
</dbReference>
<keyword evidence="6" id="KW-1185">Reference proteome</keyword>
<sequence>MIPPDRAEDTLGILVSDVARLFWRRLEAAFRDAGLDFTSGEARVLITLVERCDGGGSRQSRLAERLHIEPMTLVGHLDRLEARGLVERRPDADDRRAKIVRATEAGLSVAATIGTIAARVRAAMAADLDAQEVAALSSLLHRVRANLATSPAARGHAA</sequence>
<name>A0A4Q9VMN7_9HYPH</name>
<proteinExistence type="predicted"/>
<evidence type="ECO:0000256" key="2">
    <source>
        <dbReference type="ARBA" id="ARBA00023125"/>
    </source>
</evidence>
<evidence type="ECO:0000313" key="5">
    <source>
        <dbReference type="EMBL" id="TBW36305.1"/>
    </source>
</evidence>
<dbReference type="PANTHER" id="PTHR33164">
    <property type="entry name" value="TRANSCRIPTIONAL REGULATOR, MARR FAMILY"/>
    <property type="match status" value="1"/>
</dbReference>
<dbReference type="GO" id="GO:0006950">
    <property type="term" value="P:response to stress"/>
    <property type="evidence" value="ECO:0007669"/>
    <property type="project" value="TreeGrafter"/>
</dbReference>
<keyword evidence="3" id="KW-0804">Transcription</keyword>
<dbReference type="RefSeq" id="WP_131310301.1">
    <property type="nucleotide sequence ID" value="NZ_SJFN01000021.1"/>
</dbReference>
<dbReference type="SMART" id="SM00347">
    <property type="entry name" value="HTH_MARR"/>
    <property type="match status" value="1"/>
</dbReference>
<protein>
    <submittedName>
        <fullName evidence="5">MarR family transcriptional regulator</fullName>
    </submittedName>
</protein>
<dbReference type="InterPro" id="IPR039422">
    <property type="entry name" value="MarR/SlyA-like"/>
</dbReference>
<dbReference type="PANTHER" id="PTHR33164:SF64">
    <property type="entry name" value="TRANSCRIPTIONAL REGULATOR SLYA"/>
    <property type="match status" value="1"/>
</dbReference>
<evidence type="ECO:0000256" key="1">
    <source>
        <dbReference type="ARBA" id="ARBA00023015"/>
    </source>
</evidence>
<keyword evidence="2" id="KW-0238">DNA-binding</keyword>
<dbReference type="GO" id="GO:0003700">
    <property type="term" value="F:DNA-binding transcription factor activity"/>
    <property type="evidence" value="ECO:0007669"/>
    <property type="project" value="InterPro"/>
</dbReference>
<comment type="caution">
    <text evidence="5">The sequence shown here is derived from an EMBL/GenBank/DDBJ whole genome shotgun (WGS) entry which is preliminary data.</text>
</comment>
<dbReference type="PROSITE" id="PS50995">
    <property type="entry name" value="HTH_MARR_2"/>
    <property type="match status" value="1"/>
</dbReference>
<dbReference type="PROSITE" id="PS01117">
    <property type="entry name" value="HTH_MARR_1"/>
    <property type="match status" value="1"/>
</dbReference>
<dbReference type="OrthoDB" id="582199at2"/>
<dbReference type="AlphaFoldDB" id="A0A4Q9VMN7"/>
<dbReference type="SUPFAM" id="SSF46785">
    <property type="entry name" value="Winged helix' DNA-binding domain"/>
    <property type="match status" value="1"/>
</dbReference>
<gene>
    <name evidence="5" type="ORF">EYW49_14470</name>
</gene>
<dbReference type="InterPro" id="IPR023187">
    <property type="entry name" value="Tscrpt_reg_MarR-type_CS"/>
</dbReference>
<dbReference type="GO" id="GO:0003677">
    <property type="term" value="F:DNA binding"/>
    <property type="evidence" value="ECO:0007669"/>
    <property type="project" value="UniProtKB-KW"/>
</dbReference>
<accession>A0A4Q9VMN7</accession>
<dbReference type="EMBL" id="SJFN01000021">
    <property type="protein sequence ID" value="TBW36305.1"/>
    <property type="molecule type" value="Genomic_DNA"/>
</dbReference>
<dbReference type="InterPro" id="IPR036390">
    <property type="entry name" value="WH_DNA-bd_sf"/>
</dbReference>
<dbReference type="InterPro" id="IPR000835">
    <property type="entry name" value="HTH_MarR-typ"/>
</dbReference>
<dbReference type="PRINTS" id="PR00598">
    <property type="entry name" value="HTHMARR"/>
</dbReference>
<dbReference type="Pfam" id="PF01047">
    <property type="entry name" value="MarR"/>
    <property type="match status" value="1"/>
</dbReference>
<dbReference type="Gene3D" id="1.10.10.10">
    <property type="entry name" value="Winged helix-like DNA-binding domain superfamily/Winged helix DNA-binding domain"/>
    <property type="match status" value="1"/>
</dbReference>
<reference evidence="5 6" key="1">
    <citation type="submission" date="2019-02" db="EMBL/GenBank/DDBJ databases">
        <title>Siculibacillus lacustris gen. nov., sp. nov., a new rosette-forming bacterium isolated from a freshwater crater lake (Lake St. Ana, Romania).</title>
        <authorList>
            <person name="Felfoldi T."/>
            <person name="Marton Z."/>
            <person name="Szabo A."/>
            <person name="Mentes A."/>
            <person name="Boka K."/>
            <person name="Marialigeti K."/>
            <person name="Mathe I."/>
            <person name="Koncz M."/>
            <person name="Schumann P."/>
            <person name="Toth E."/>
        </authorList>
    </citation>
    <scope>NUCLEOTIDE SEQUENCE [LARGE SCALE GENOMIC DNA]</scope>
    <source>
        <strain evidence="5 6">SA-279</strain>
    </source>
</reference>
<keyword evidence="1" id="KW-0805">Transcription regulation</keyword>
<dbReference type="InterPro" id="IPR036388">
    <property type="entry name" value="WH-like_DNA-bd_sf"/>
</dbReference>
<evidence type="ECO:0000256" key="3">
    <source>
        <dbReference type="ARBA" id="ARBA00023163"/>
    </source>
</evidence>
<evidence type="ECO:0000259" key="4">
    <source>
        <dbReference type="PROSITE" id="PS50995"/>
    </source>
</evidence>
<feature type="domain" description="HTH marR-type" evidence="4">
    <location>
        <begin position="8"/>
        <end position="145"/>
    </location>
</feature>